<feature type="transmembrane region" description="Helical" evidence="1">
    <location>
        <begin position="93"/>
        <end position="113"/>
    </location>
</feature>
<dbReference type="RefSeq" id="WP_343761306.1">
    <property type="nucleotide sequence ID" value="NZ_BAAACG010000009.1"/>
</dbReference>
<dbReference type="InterPro" id="IPR010539">
    <property type="entry name" value="BaxI_1-like"/>
</dbReference>
<dbReference type="EMBL" id="BAAACG010000009">
    <property type="protein sequence ID" value="GAA0740264.1"/>
    <property type="molecule type" value="Genomic_DNA"/>
</dbReference>
<reference evidence="3" key="1">
    <citation type="journal article" date="2019" name="Int. J. Syst. Evol. Microbiol.">
        <title>The Global Catalogue of Microorganisms (GCM) 10K type strain sequencing project: providing services to taxonomists for standard genome sequencing and annotation.</title>
        <authorList>
            <consortium name="The Broad Institute Genomics Platform"/>
            <consortium name="The Broad Institute Genome Sequencing Center for Infectious Disease"/>
            <person name="Wu L."/>
            <person name="Ma J."/>
        </authorList>
    </citation>
    <scope>NUCLEOTIDE SEQUENCE [LARGE SCALE GENOMIC DNA]</scope>
    <source>
        <strain evidence="3">JCM 1407</strain>
    </source>
</reference>
<keyword evidence="3" id="KW-1185">Reference proteome</keyword>
<feature type="transmembrane region" description="Helical" evidence="1">
    <location>
        <begin position="120"/>
        <end position="141"/>
    </location>
</feature>
<feature type="transmembrane region" description="Helical" evidence="1">
    <location>
        <begin position="223"/>
        <end position="244"/>
    </location>
</feature>
<dbReference type="PIRSF" id="PIRSF009160">
    <property type="entry name" value="UCP009160"/>
    <property type="match status" value="1"/>
</dbReference>
<protein>
    <submittedName>
        <fullName evidence="2">Bax inhibitor-1/YccA family protein</fullName>
    </submittedName>
</protein>
<feature type="transmembrane region" description="Helical" evidence="1">
    <location>
        <begin position="69"/>
        <end position="87"/>
    </location>
</feature>
<comment type="caution">
    <text evidence="2">The sequence shown here is derived from an EMBL/GenBank/DDBJ whole genome shotgun (WGS) entry which is preliminary data.</text>
</comment>
<sequence>MNSKANPFLEKGIKKSRTLSGDRAMTAKGAYTKTFILLLLLTASFVFSFNRMDSISRTLGDGNTGFGTILVISLVGAFILSVVTSFVPKVSPITAPIYAITEGVLLGAISRFIEFSYKGIVLPAVLLTIAIAIAALLIYRTMGALSGRFVKGVLIATVGILIVNLFSFLSSLAFGIRIPLYEGGVIGIGFSLFVIVIAALNLMLDLDVINKLDYYGSPKYMEWYSAFGILVTLVWLYLEILRLIQKIKDN</sequence>
<proteinExistence type="predicted"/>
<dbReference type="Pfam" id="PF12811">
    <property type="entry name" value="BaxI_1"/>
    <property type="match status" value="1"/>
</dbReference>
<accession>A0ABP3UQ13</accession>
<evidence type="ECO:0000256" key="1">
    <source>
        <dbReference type="SAM" id="Phobius"/>
    </source>
</evidence>
<dbReference type="PANTHER" id="PTHR41282">
    <property type="entry name" value="CONSERVED TRANSMEMBRANE PROTEIN-RELATED"/>
    <property type="match status" value="1"/>
</dbReference>
<gene>
    <name evidence="2" type="ORF">GCM10008906_20040</name>
</gene>
<evidence type="ECO:0000313" key="2">
    <source>
        <dbReference type="EMBL" id="GAA0740264.1"/>
    </source>
</evidence>
<dbReference type="PANTHER" id="PTHR41282:SF1">
    <property type="entry name" value="CONSERVED TRANSMEMBRANE PROTEIN-RELATED"/>
    <property type="match status" value="1"/>
</dbReference>
<evidence type="ECO:0000313" key="3">
    <source>
        <dbReference type="Proteomes" id="UP001501510"/>
    </source>
</evidence>
<feature type="transmembrane region" description="Helical" evidence="1">
    <location>
        <begin position="30"/>
        <end position="49"/>
    </location>
</feature>
<keyword evidence="1" id="KW-0812">Transmembrane</keyword>
<feature type="transmembrane region" description="Helical" evidence="1">
    <location>
        <begin position="153"/>
        <end position="176"/>
    </location>
</feature>
<name>A0ABP3UQ13_9CLOT</name>
<feature type="transmembrane region" description="Helical" evidence="1">
    <location>
        <begin position="183"/>
        <end position="203"/>
    </location>
</feature>
<keyword evidence="1" id="KW-0472">Membrane</keyword>
<keyword evidence="1" id="KW-1133">Transmembrane helix</keyword>
<organism evidence="2 3">
    <name type="scientific">Clostridium oceanicum</name>
    <dbReference type="NCBI Taxonomy" id="1543"/>
    <lineage>
        <taxon>Bacteria</taxon>
        <taxon>Bacillati</taxon>
        <taxon>Bacillota</taxon>
        <taxon>Clostridia</taxon>
        <taxon>Eubacteriales</taxon>
        <taxon>Clostridiaceae</taxon>
        <taxon>Clostridium</taxon>
    </lineage>
</organism>
<dbReference type="Proteomes" id="UP001501510">
    <property type="component" value="Unassembled WGS sequence"/>
</dbReference>